<name>A0A6A6EFA6_9PEZI</name>
<accession>A0A6A6EFA6</accession>
<organism evidence="2 3">
    <name type="scientific">Zopfia rhizophila CBS 207.26</name>
    <dbReference type="NCBI Taxonomy" id="1314779"/>
    <lineage>
        <taxon>Eukaryota</taxon>
        <taxon>Fungi</taxon>
        <taxon>Dikarya</taxon>
        <taxon>Ascomycota</taxon>
        <taxon>Pezizomycotina</taxon>
        <taxon>Dothideomycetes</taxon>
        <taxon>Dothideomycetes incertae sedis</taxon>
        <taxon>Zopfiaceae</taxon>
        <taxon>Zopfia</taxon>
    </lineage>
</organism>
<proteinExistence type="predicted"/>
<dbReference type="OrthoDB" id="3785702at2759"/>
<keyword evidence="3" id="KW-1185">Reference proteome</keyword>
<gene>
    <name evidence="2" type="ORF">K469DRAFT_697685</name>
</gene>
<evidence type="ECO:0000313" key="2">
    <source>
        <dbReference type="EMBL" id="KAF2190414.1"/>
    </source>
</evidence>
<dbReference type="Proteomes" id="UP000800200">
    <property type="component" value="Unassembled WGS sequence"/>
</dbReference>
<dbReference type="EMBL" id="ML994618">
    <property type="protein sequence ID" value="KAF2190414.1"/>
    <property type="molecule type" value="Genomic_DNA"/>
</dbReference>
<protein>
    <submittedName>
        <fullName evidence="2">Uncharacterized protein</fullName>
    </submittedName>
</protein>
<evidence type="ECO:0000313" key="3">
    <source>
        <dbReference type="Proteomes" id="UP000800200"/>
    </source>
</evidence>
<feature type="coiled-coil region" evidence="1">
    <location>
        <begin position="107"/>
        <end position="134"/>
    </location>
</feature>
<sequence>MVIPGVCDQTRCPSLQTHFVSNWRLCEPVEYATTLADHGITYTDYSRLIAALADFISKLPKQPKRKAEQSQKSCNRRKTCCWSEEETGVDDEGEFDQVKGDIKMDSIIESVEEIEEVEQQAAKLNVLLADITSNWQIRGAPVMVCLSSLSLSAKSDLRSSRPDPTYAVSMAEFQSSREKEALNCTPRISGPSFHEPFRTLSNHLASARASA</sequence>
<keyword evidence="1" id="KW-0175">Coiled coil</keyword>
<reference evidence="2" key="1">
    <citation type="journal article" date="2020" name="Stud. Mycol.">
        <title>101 Dothideomycetes genomes: a test case for predicting lifestyles and emergence of pathogens.</title>
        <authorList>
            <person name="Haridas S."/>
            <person name="Albert R."/>
            <person name="Binder M."/>
            <person name="Bloem J."/>
            <person name="Labutti K."/>
            <person name="Salamov A."/>
            <person name="Andreopoulos B."/>
            <person name="Baker S."/>
            <person name="Barry K."/>
            <person name="Bills G."/>
            <person name="Bluhm B."/>
            <person name="Cannon C."/>
            <person name="Castanera R."/>
            <person name="Culley D."/>
            <person name="Daum C."/>
            <person name="Ezra D."/>
            <person name="Gonzalez J."/>
            <person name="Henrissat B."/>
            <person name="Kuo A."/>
            <person name="Liang C."/>
            <person name="Lipzen A."/>
            <person name="Lutzoni F."/>
            <person name="Magnuson J."/>
            <person name="Mondo S."/>
            <person name="Nolan M."/>
            <person name="Ohm R."/>
            <person name="Pangilinan J."/>
            <person name="Park H.-J."/>
            <person name="Ramirez L."/>
            <person name="Alfaro M."/>
            <person name="Sun H."/>
            <person name="Tritt A."/>
            <person name="Yoshinaga Y."/>
            <person name="Zwiers L.-H."/>
            <person name="Turgeon B."/>
            <person name="Goodwin S."/>
            <person name="Spatafora J."/>
            <person name="Crous P."/>
            <person name="Grigoriev I."/>
        </authorList>
    </citation>
    <scope>NUCLEOTIDE SEQUENCE</scope>
    <source>
        <strain evidence="2">CBS 207.26</strain>
    </source>
</reference>
<dbReference type="AlphaFoldDB" id="A0A6A6EFA6"/>
<evidence type="ECO:0000256" key="1">
    <source>
        <dbReference type="SAM" id="Coils"/>
    </source>
</evidence>